<keyword evidence="2 4" id="KW-0238">DNA-binding</keyword>
<dbReference type="InterPro" id="IPR009057">
    <property type="entry name" value="Homeodomain-like_sf"/>
</dbReference>
<gene>
    <name evidence="7" type="ORF">CFB84_37965</name>
</gene>
<dbReference type="GO" id="GO:0000976">
    <property type="term" value="F:transcription cis-regulatory region binding"/>
    <property type="evidence" value="ECO:0007669"/>
    <property type="project" value="TreeGrafter"/>
</dbReference>
<keyword evidence="3" id="KW-0804">Transcription</keyword>
<dbReference type="PROSITE" id="PS50977">
    <property type="entry name" value="HTH_TETR_2"/>
    <property type="match status" value="2"/>
</dbReference>
<dbReference type="EMBL" id="NKFA01000032">
    <property type="protein sequence ID" value="OXI33523.1"/>
    <property type="molecule type" value="Genomic_DNA"/>
</dbReference>
<evidence type="ECO:0000313" key="8">
    <source>
        <dbReference type="Proteomes" id="UP000214600"/>
    </source>
</evidence>
<evidence type="ECO:0000256" key="3">
    <source>
        <dbReference type="ARBA" id="ARBA00023163"/>
    </source>
</evidence>
<dbReference type="PANTHER" id="PTHR30055:SF234">
    <property type="entry name" value="HTH-TYPE TRANSCRIPTIONAL REGULATOR BETI"/>
    <property type="match status" value="1"/>
</dbReference>
<dbReference type="SUPFAM" id="SSF48498">
    <property type="entry name" value="Tetracyclin repressor-like, C-terminal domain"/>
    <property type="match status" value="1"/>
</dbReference>
<feature type="domain" description="HTH tetR-type" evidence="6">
    <location>
        <begin position="283"/>
        <end position="343"/>
    </location>
</feature>
<evidence type="ECO:0000256" key="1">
    <source>
        <dbReference type="ARBA" id="ARBA00023015"/>
    </source>
</evidence>
<keyword evidence="1" id="KW-0805">Transcription regulation</keyword>
<dbReference type="GO" id="GO:0003700">
    <property type="term" value="F:DNA-binding transcription factor activity"/>
    <property type="evidence" value="ECO:0007669"/>
    <property type="project" value="TreeGrafter"/>
</dbReference>
<dbReference type="Gene3D" id="1.10.357.10">
    <property type="entry name" value="Tetracycline Repressor, domain 2"/>
    <property type="match status" value="2"/>
</dbReference>
<organism evidence="7 8">
    <name type="scientific">Burkholderia aenigmatica</name>
    <dbReference type="NCBI Taxonomy" id="2015348"/>
    <lineage>
        <taxon>Bacteria</taxon>
        <taxon>Pseudomonadati</taxon>
        <taxon>Pseudomonadota</taxon>
        <taxon>Betaproteobacteria</taxon>
        <taxon>Burkholderiales</taxon>
        <taxon>Burkholderiaceae</taxon>
        <taxon>Burkholderia</taxon>
        <taxon>Burkholderia cepacia complex</taxon>
    </lineage>
</organism>
<protein>
    <submittedName>
        <fullName evidence="7">TetR family transcriptional regulator</fullName>
    </submittedName>
</protein>
<feature type="DNA-binding region" description="H-T-H motif" evidence="4">
    <location>
        <begin position="53"/>
        <end position="72"/>
    </location>
</feature>
<dbReference type="AlphaFoldDB" id="A0A228HTK5"/>
<feature type="region of interest" description="Disordered" evidence="5">
    <location>
        <begin position="1"/>
        <end position="25"/>
    </location>
</feature>
<evidence type="ECO:0000256" key="2">
    <source>
        <dbReference type="ARBA" id="ARBA00023125"/>
    </source>
</evidence>
<name>A0A228HTK5_9BURK</name>
<sequence length="479" mass="53786">MQQTALEQGTLDDLEEVSPDTRPISRRNPKLRYAQIILAAQQTFQEEGYAGFATRRVASRVGITLANVQHYFRTKEELLRTALLTYLRQMISDYTAIASQSGVGAARRCSALIDRIFHDINETDLPKFLFEVWALAQHEQYAAELVDEMYAEYRSIFAKLLSEIHPALTSEQCLVRACALVVQTTGMMFSADRATDSDKDYTAFVRATRRAAKMVVCLSPQDLEQDASRHNCHERHLDETSGAHIRVFGSAEHVQHGLFELSTRHTAQDALDYRATVQGKRREVKINEILTSAANLLAEEGYANFSLARVARKLGIPPSALQNYFPTHDDLLRSTIGALLTAYLDRYADMGRPTGKPALERLREIVDDAFEEARDSRVCRFLCEITALSQHSDIALELVKKVYSAYRAIYVDLVREIDSSATARECHARATLIAAQMEGATVLTFGSSKQLLDTGRVFEMLRAITIRIAHGRFSAKDLV</sequence>
<dbReference type="InterPro" id="IPR001647">
    <property type="entry name" value="HTH_TetR"/>
</dbReference>
<dbReference type="RefSeq" id="WP_089454143.1">
    <property type="nucleotide sequence ID" value="NZ_NKFA01000032.1"/>
</dbReference>
<dbReference type="PRINTS" id="PR00455">
    <property type="entry name" value="HTHTETR"/>
</dbReference>
<dbReference type="InterPro" id="IPR050109">
    <property type="entry name" value="HTH-type_TetR-like_transc_reg"/>
</dbReference>
<dbReference type="Proteomes" id="UP000214600">
    <property type="component" value="Unassembled WGS sequence"/>
</dbReference>
<dbReference type="PANTHER" id="PTHR30055">
    <property type="entry name" value="HTH-TYPE TRANSCRIPTIONAL REGULATOR RUTR"/>
    <property type="match status" value="1"/>
</dbReference>
<dbReference type="Pfam" id="PF00440">
    <property type="entry name" value="TetR_N"/>
    <property type="match status" value="2"/>
</dbReference>
<reference evidence="7 8" key="2">
    <citation type="submission" date="2017-08" db="EMBL/GenBank/DDBJ databases">
        <title>WGS of novel Burkholderia cepaca complex species.</title>
        <authorList>
            <person name="Lipuma J."/>
            <person name="Spilker T."/>
        </authorList>
    </citation>
    <scope>NUCLEOTIDE SEQUENCE [LARGE SCALE GENOMIC DNA]</scope>
    <source>
        <strain evidence="7 8">AU17325</strain>
    </source>
</reference>
<evidence type="ECO:0000313" key="7">
    <source>
        <dbReference type="EMBL" id="OXI33523.1"/>
    </source>
</evidence>
<evidence type="ECO:0000259" key="6">
    <source>
        <dbReference type="PROSITE" id="PS50977"/>
    </source>
</evidence>
<accession>A0A228HTK5</accession>
<evidence type="ECO:0000256" key="4">
    <source>
        <dbReference type="PROSITE-ProRule" id="PRU00335"/>
    </source>
</evidence>
<proteinExistence type="predicted"/>
<dbReference type="SUPFAM" id="SSF46689">
    <property type="entry name" value="Homeodomain-like"/>
    <property type="match status" value="2"/>
</dbReference>
<comment type="caution">
    <text evidence="7">The sequence shown here is derived from an EMBL/GenBank/DDBJ whole genome shotgun (WGS) entry which is preliminary data.</text>
</comment>
<evidence type="ECO:0000256" key="5">
    <source>
        <dbReference type="SAM" id="MobiDB-lite"/>
    </source>
</evidence>
<feature type="DNA-binding region" description="H-T-H motif" evidence="4">
    <location>
        <begin position="306"/>
        <end position="325"/>
    </location>
</feature>
<dbReference type="OrthoDB" id="8586619at2"/>
<dbReference type="InterPro" id="IPR036271">
    <property type="entry name" value="Tet_transcr_reg_TetR-rel_C_sf"/>
</dbReference>
<reference evidence="8" key="1">
    <citation type="submission" date="2017-06" db="EMBL/GenBank/DDBJ databases">
        <authorList>
            <person name="LiPuma J."/>
            <person name="Spilker T."/>
        </authorList>
    </citation>
    <scope>NUCLEOTIDE SEQUENCE [LARGE SCALE GENOMIC DNA]</scope>
    <source>
        <strain evidence="8">AU17325</strain>
    </source>
</reference>
<feature type="domain" description="HTH tetR-type" evidence="6">
    <location>
        <begin position="30"/>
        <end position="90"/>
    </location>
</feature>